<dbReference type="NCBIfam" id="TIGR00331">
    <property type="entry name" value="hrcA"/>
    <property type="match status" value="1"/>
</dbReference>
<protein>
    <recommendedName>
        <fullName evidence="5">Heat-inducible transcription repressor HrcA</fullName>
    </recommendedName>
</protein>
<keyword evidence="8" id="KW-1185">Reference proteome</keyword>
<dbReference type="Gene3D" id="3.30.390.60">
    <property type="entry name" value="Heat-inducible transcription repressor hrca homolog, domain 3"/>
    <property type="match status" value="1"/>
</dbReference>
<evidence type="ECO:0000256" key="5">
    <source>
        <dbReference type="HAMAP-Rule" id="MF_00081"/>
    </source>
</evidence>
<evidence type="ECO:0000313" key="7">
    <source>
        <dbReference type="EMBL" id="MDT0575543.1"/>
    </source>
</evidence>
<organism evidence="7 8">
    <name type="scientific">Croceicoccus esteveae</name>
    <dbReference type="NCBI Taxonomy" id="3075597"/>
    <lineage>
        <taxon>Bacteria</taxon>
        <taxon>Pseudomonadati</taxon>
        <taxon>Pseudomonadota</taxon>
        <taxon>Alphaproteobacteria</taxon>
        <taxon>Sphingomonadales</taxon>
        <taxon>Erythrobacteraceae</taxon>
        <taxon>Croceicoccus</taxon>
    </lineage>
</organism>
<evidence type="ECO:0000256" key="4">
    <source>
        <dbReference type="ARBA" id="ARBA00023163"/>
    </source>
</evidence>
<proteinExistence type="inferred from homology"/>
<dbReference type="InterPro" id="IPR036388">
    <property type="entry name" value="WH-like_DNA-bd_sf"/>
</dbReference>
<evidence type="ECO:0000256" key="2">
    <source>
        <dbReference type="ARBA" id="ARBA00023015"/>
    </source>
</evidence>
<dbReference type="RefSeq" id="WP_311340097.1">
    <property type="nucleotide sequence ID" value="NZ_JAVRHS010000002.1"/>
</dbReference>
<dbReference type="PANTHER" id="PTHR34824:SF1">
    <property type="entry name" value="HEAT-INDUCIBLE TRANSCRIPTION REPRESSOR HRCA"/>
    <property type="match status" value="1"/>
</dbReference>
<dbReference type="Gene3D" id="1.10.10.10">
    <property type="entry name" value="Winged helix-like DNA-binding domain superfamily/Winged helix DNA-binding domain"/>
    <property type="match status" value="1"/>
</dbReference>
<dbReference type="InterPro" id="IPR002571">
    <property type="entry name" value="HrcA"/>
</dbReference>
<accession>A0ABU2ZG19</accession>
<dbReference type="PIRSF" id="PIRSF005485">
    <property type="entry name" value="HrcA"/>
    <property type="match status" value="1"/>
</dbReference>
<dbReference type="InterPro" id="IPR029016">
    <property type="entry name" value="GAF-like_dom_sf"/>
</dbReference>
<dbReference type="HAMAP" id="MF_00081">
    <property type="entry name" value="HrcA"/>
    <property type="match status" value="1"/>
</dbReference>
<keyword evidence="1 5" id="KW-0678">Repressor</keyword>
<evidence type="ECO:0000256" key="3">
    <source>
        <dbReference type="ARBA" id="ARBA00023016"/>
    </source>
</evidence>
<dbReference type="InterPro" id="IPR036390">
    <property type="entry name" value="WH_DNA-bd_sf"/>
</dbReference>
<dbReference type="Pfam" id="PF01628">
    <property type="entry name" value="HrcA"/>
    <property type="match status" value="1"/>
</dbReference>
<keyword evidence="3 5" id="KW-0346">Stress response</keyword>
<name>A0ABU2ZG19_9SPHN</name>
<dbReference type="SUPFAM" id="SSF55781">
    <property type="entry name" value="GAF domain-like"/>
    <property type="match status" value="1"/>
</dbReference>
<keyword evidence="4 5" id="KW-0804">Transcription</keyword>
<comment type="function">
    <text evidence="5">Negative regulator of class I heat shock genes (grpE-dnaK-dnaJ and groELS operons). Prevents heat-shock induction of these operons.</text>
</comment>
<dbReference type="Gene3D" id="3.30.450.40">
    <property type="match status" value="1"/>
</dbReference>
<sequence>MTASFPELNLRAREIFRLTVEAYIQTGAPVGSKVLAGSKGLNLSSASVRAVLADLERAGLLSAPHTSAGRMPTQHGLRLFVDGIMQVSEPTAAERLAIQQQLANPGPLEDALSRASELLASLSAHAGVVMMPAREPELQQIKLVPLGDRRALVIMVGQDGMVENRFIEIADGTSAATLEQVSNYVTARLAGRTLAQAAAAMRRELADGRDALDAAAHTLAEQGIATLSQDAARRPILIVRGQARLLDDAALEDLERVRSLIDDIERSEQVARLLDNARQAQAAQIFIGAENKLFSLSGSSVIASPYRDREGRVIGVVGVIGPTRLNYARLVPMVDFTAQSLGQSLDRSAGRVSD</sequence>
<reference evidence="7 8" key="1">
    <citation type="submission" date="2023-09" db="EMBL/GenBank/DDBJ databases">
        <authorList>
            <person name="Rey-Velasco X."/>
        </authorList>
    </citation>
    <scope>NUCLEOTIDE SEQUENCE [LARGE SCALE GENOMIC DNA]</scope>
    <source>
        <strain evidence="7 8">F390</strain>
    </source>
</reference>
<evidence type="ECO:0000259" key="6">
    <source>
        <dbReference type="Pfam" id="PF01628"/>
    </source>
</evidence>
<dbReference type="InterPro" id="IPR021153">
    <property type="entry name" value="HrcA_C"/>
</dbReference>
<dbReference type="EMBL" id="JAVRHS010000002">
    <property type="protein sequence ID" value="MDT0575543.1"/>
    <property type="molecule type" value="Genomic_DNA"/>
</dbReference>
<dbReference type="InterPro" id="IPR023120">
    <property type="entry name" value="WHTH_transcript_rep_HrcA_IDD"/>
</dbReference>
<evidence type="ECO:0000256" key="1">
    <source>
        <dbReference type="ARBA" id="ARBA00022491"/>
    </source>
</evidence>
<gene>
    <name evidence="5 7" type="primary">hrcA</name>
    <name evidence="7" type="ORF">RM533_05035</name>
</gene>
<dbReference type="PANTHER" id="PTHR34824">
    <property type="entry name" value="HEAT-INDUCIBLE TRANSCRIPTION REPRESSOR HRCA"/>
    <property type="match status" value="1"/>
</dbReference>
<comment type="caution">
    <text evidence="7">The sequence shown here is derived from an EMBL/GenBank/DDBJ whole genome shotgun (WGS) entry which is preliminary data.</text>
</comment>
<evidence type="ECO:0000313" key="8">
    <source>
        <dbReference type="Proteomes" id="UP001259803"/>
    </source>
</evidence>
<feature type="domain" description="Heat-inducible transcription repressor HrcA C-terminal" evidence="6">
    <location>
        <begin position="109"/>
        <end position="331"/>
    </location>
</feature>
<comment type="similarity">
    <text evidence="5">Belongs to the HrcA family.</text>
</comment>
<keyword evidence="2 5" id="KW-0805">Transcription regulation</keyword>
<dbReference type="Proteomes" id="UP001259803">
    <property type="component" value="Unassembled WGS sequence"/>
</dbReference>
<dbReference type="SUPFAM" id="SSF46785">
    <property type="entry name" value="Winged helix' DNA-binding domain"/>
    <property type="match status" value="1"/>
</dbReference>